<dbReference type="InterPro" id="IPR011009">
    <property type="entry name" value="Kinase-like_dom_sf"/>
</dbReference>
<keyword evidence="5" id="KW-1185">Reference proteome</keyword>
<reference evidence="4 5" key="1">
    <citation type="journal article" date="2012" name="Nature">
        <title>Repeated polyploidization of Gossypium genomes and the evolution of spinnable cotton fibres.</title>
        <authorList>
            <person name="Paterson A.H."/>
            <person name="Wendel J.F."/>
            <person name="Gundlach H."/>
            <person name="Guo H."/>
            <person name="Jenkins J."/>
            <person name="Jin D."/>
            <person name="Llewellyn D."/>
            <person name="Showmaker K.C."/>
            <person name="Shu S."/>
            <person name="Udall J."/>
            <person name="Yoo M.J."/>
            <person name="Byers R."/>
            <person name="Chen W."/>
            <person name="Doron-Faigenboim A."/>
            <person name="Duke M.V."/>
            <person name="Gong L."/>
            <person name="Grimwood J."/>
            <person name="Grover C."/>
            <person name="Grupp K."/>
            <person name="Hu G."/>
            <person name="Lee T.H."/>
            <person name="Li J."/>
            <person name="Lin L."/>
            <person name="Liu T."/>
            <person name="Marler B.S."/>
            <person name="Page J.T."/>
            <person name="Roberts A.W."/>
            <person name="Romanel E."/>
            <person name="Sanders W.S."/>
            <person name="Szadkowski E."/>
            <person name="Tan X."/>
            <person name="Tang H."/>
            <person name="Xu C."/>
            <person name="Wang J."/>
            <person name="Wang Z."/>
            <person name="Zhang D."/>
            <person name="Zhang L."/>
            <person name="Ashrafi H."/>
            <person name="Bedon F."/>
            <person name="Bowers J.E."/>
            <person name="Brubaker C.L."/>
            <person name="Chee P.W."/>
            <person name="Das S."/>
            <person name="Gingle A.R."/>
            <person name="Haigler C.H."/>
            <person name="Harker D."/>
            <person name="Hoffmann L.V."/>
            <person name="Hovav R."/>
            <person name="Jones D.C."/>
            <person name="Lemke C."/>
            <person name="Mansoor S."/>
            <person name="ur Rahman M."/>
            <person name="Rainville L.N."/>
            <person name="Rambani A."/>
            <person name="Reddy U.K."/>
            <person name="Rong J.K."/>
            <person name="Saranga Y."/>
            <person name="Scheffler B.E."/>
            <person name="Scheffler J.A."/>
            <person name="Stelly D.M."/>
            <person name="Triplett B.A."/>
            <person name="Van Deynze A."/>
            <person name="Vaslin M.F."/>
            <person name="Waghmare V.N."/>
            <person name="Walford S.A."/>
            <person name="Wright R.J."/>
            <person name="Zaki E.A."/>
            <person name="Zhang T."/>
            <person name="Dennis E.S."/>
            <person name="Mayer K.F."/>
            <person name="Peterson D.G."/>
            <person name="Rokhsar D.S."/>
            <person name="Wang X."/>
            <person name="Schmutz J."/>
        </authorList>
    </citation>
    <scope>NUCLEOTIDE SEQUENCE [LARGE SCALE GENOMIC DNA]</scope>
</reference>
<dbReference type="InterPro" id="IPR051824">
    <property type="entry name" value="LRR_Rcpt-Like_S/T_Kinase"/>
</dbReference>
<dbReference type="PANTHER" id="PTHR48006:SF92">
    <property type="entry name" value="LRR RECEPTOR-LIKE SERINE_THREONINE-PROTEIN KINASE GSO1"/>
    <property type="match status" value="1"/>
</dbReference>
<dbReference type="PROSITE" id="PS50011">
    <property type="entry name" value="PROTEIN_KINASE_DOM"/>
    <property type="match status" value="1"/>
</dbReference>
<dbReference type="GO" id="GO:0005524">
    <property type="term" value="F:ATP binding"/>
    <property type="evidence" value="ECO:0007669"/>
    <property type="project" value="UniProtKB-KW"/>
</dbReference>
<dbReference type="SUPFAM" id="SSF56112">
    <property type="entry name" value="Protein kinase-like (PK-like)"/>
    <property type="match status" value="2"/>
</dbReference>
<feature type="transmembrane region" description="Helical" evidence="2">
    <location>
        <begin position="50"/>
        <end position="73"/>
    </location>
</feature>
<dbReference type="Pfam" id="PF07714">
    <property type="entry name" value="PK_Tyr_Ser-Thr"/>
    <property type="match status" value="1"/>
</dbReference>
<dbReference type="Proteomes" id="UP000032304">
    <property type="component" value="Chromosome 10"/>
</dbReference>
<comment type="subcellular location">
    <subcellularLocation>
        <location evidence="1">Membrane</location>
        <topology evidence="1">Single-pass type I membrane protein</topology>
    </subcellularLocation>
</comment>
<dbReference type="PANTHER" id="PTHR48006">
    <property type="entry name" value="LEUCINE-RICH REPEAT-CONTAINING PROTEIN DDB_G0281931-RELATED"/>
    <property type="match status" value="1"/>
</dbReference>
<gene>
    <name evidence="4" type="ORF">B456_010G030000</name>
</gene>
<name>A0A0D2U826_GOSRA</name>
<dbReference type="Gramene" id="KJB64026">
    <property type="protein sequence ID" value="KJB64026"/>
    <property type="gene ID" value="B456_010G030000"/>
</dbReference>
<keyword evidence="2" id="KW-1133">Transmembrane helix</keyword>
<dbReference type="eggNOG" id="ENOG502QSZ3">
    <property type="taxonomic scope" value="Eukaryota"/>
</dbReference>
<keyword evidence="2" id="KW-0472">Membrane</keyword>
<dbReference type="InterPro" id="IPR001245">
    <property type="entry name" value="Ser-Thr/Tyr_kinase_cat_dom"/>
</dbReference>
<dbReference type="GO" id="GO:0016020">
    <property type="term" value="C:membrane"/>
    <property type="evidence" value="ECO:0007669"/>
    <property type="project" value="UniProtKB-SubCell"/>
</dbReference>
<dbReference type="AlphaFoldDB" id="A0A0D2U826"/>
<sequence>MVERLTLTEDMKVAACTKLRQQTEPFRGIDNGVKRSSLLSITLAAKTTSLLLPLLLLLLASAALVLGGGEYAYSNKATTKCDVYSFGVVLMELITGKKPVDADFGEYKNIVYWVTTKLDTKEGVMEVIDKNLLGSFKDEMIQVLRISMCCTCKNPSQRPTMNEVVQLLIQTDPCLTDPYKFSTKTREASNVTENKSEEDICCISQPIFYIFLDYLSLSMPFSRFNSILHSRLFCDQTLSSIIEVLNNFTETKQMSSTPVNLRHQEKANSLHCRNLAQQDIKLYCDITSEDSSLLVYEYLPNGRDRLHIRRKTEFDWDTRCGKLVLHRHVKSSKMLLDEYLNPKISDFRLAKIVQASCGISMTPPTRCFFLENGYTYKVNEKSNKFLFRDDKMSYPVAPLFLFSAVPNPFPTGHSDDALPPVYWIKVRGLCEGDVRDMQGCCAWRRLLRR</sequence>
<dbReference type="GO" id="GO:0004674">
    <property type="term" value="F:protein serine/threonine kinase activity"/>
    <property type="evidence" value="ECO:0007669"/>
    <property type="project" value="UniProtKB-KW"/>
</dbReference>
<protein>
    <recommendedName>
        <fullName evidence="3">Protein kinase domain-containing protein</fullName>
    </recommendedName>
</protein>
<dbReference type="OMA" id="DMKVAAC"/>
<proteinExistence type="predicted"/>
<dbReference type="Gene3D" id="1.10.510.10">
    <property type="entry name" value="Transferase(Phosphotransferase) domain 1"/>
    <property type="match status" value="2"/>
</dbReference>
<evidence type="ECO:0000259" key="3">
    <source>
        <dbReference type="PROSITE" id="PS50011"/>
    </source>
</evidence>
<evidence type="ECO:0000256" key="1">
    <source>
        <dbReference type="ARBA" id="ARBA00004479"/>
    </source>
</evidence>
<keyword evidence="2" id="KW-0812">Transmembrane</keyword>
<evidence type="ECO:0000256" key="2">
    <source>
        <dbReference type="SAM" id="Phobius"/>
    </source>
</evidence>
<dbReference type="InterPro" id="IPR000719">
    <property type="entry name" value="Prot_kinase_dom"/>
</dbReference>
<evidence type="ECO:0000313" key="5">
    <source>
        <dbReference type="Proteomes" id="UP000032304"/>
    </source>
</evidence>
<evidence type="ECO:0000313" key="4">
    <source>
        <dbReference type="EMBL" id="KJB64026.1"/>
    </source>
</evidence>
<organism evidence="4 5">
    <name type="scientific">Gossypium raimondii</name>
    <name type="common">Peruvian cotton</name>
    <name type="synonym">Gossypium klotzschianum subsp. raimondii</name>
    <dbReference type="NCBI Taxonomy" id="29730"/>
    <lineage>
        <taxon>Eukaryota</taxon>
        <taxon>Viridiplantae</taxon>
        <taxon>Streptophyta</taxon>
        <taxon>Embryophyta</taxon>
        <taxon>Tracheophyta</taxon>
        <taxon>Spermatophyta</taxon>
        <taxon>Magnoliopsida</taxon>
        <taxon>eudicotyledons</taxon>
        <taxon>Gunneridae</taxon>
        <taxon>Pentapetalae</taxon>
        <taxon>rosids</taxon>
        <taxon>malvids</taxon>
        <taxon>Malvales</taxon>
        <taxon>Malvaceae</taxon>
        <taxon>Malvoideae</taxon>
        <taxon>Gossypium</taxon>
    </lineage>
</organism>
<feature type="domain" description="Protein kinase" evidence="3">
    <location>
        <begin position="1"/>
        <end position="175"/>
    </location>
</feature>
<dbReference type="EMBL" id="CM001749">
    <property type="protein sequence ID" value="KJB64026.1"/>
    <property type="molecule type" value="Genomic_DNA"/>
</dbReference>
<accession>A0A0D2U826</accession>